<dbReference type="RefSeq" id="WP_061836324.1">
    <property type="nucleotide sequence ID" value="NZ_LUKE01000005.1"/>
</dbReference>
<keyword evidence="3" id="KW-0807">Transducer</keyword>
<dbReference type="SMART" id="SM00283">
    <property type="entry name" value="MA"/>
    <property type="match status" value="1"/>
</dbReference>
<comment type="similarity">
    <text evidence="2">Belongs to the methyl-accepting chemotaxis (MCP) protein family.</text>
</comment>
<proteinExistence type="inferred from homology"/>
<dbReference type="Gene3D" id="1.10.287.950">
    <property type="entry name" value="Methyl-accepting chemotaxis protein"/>
    <property type="match status" value="1"/>
</dbReference>
<dbReference type="PANTHER" id="PTHR43531">
    <property type="entry name" value="PROTEIN ICFG"/>
    <property type="match status" value="1"/>
</dbReference>
<evidence type="ECO:0000256" key="5">
    <source>
        <dbReference type="SAM" id="MobiDB-lite"/>
    </source>
</evidence>
<keyword evidence="9" id="KW-1185">Reference proteome</keyword>
<name>A0A150WGQ0_BDEBC</name>
<dbReference type="AlphaFoldDB" id="A0A150WGQ0"/>
<keyword evidence="6" id="KW-0472">Membrane</keyword>
<evidence type="ECO:0000256" key="6">
    <source>
        <dbReference type="SAM" id="Phobius"/>
    </source>
</evidence>
<dbReference type="InterPro" id="IPR004090">
    <property type="entry name" value="Chemotax_Me-accpt_rcpt"/>
</dbReference>
<organism evidence="8 9">
    <name type="scientific">Bdellovibrio bacteriovorus</name>
    <dbReference type="NCBI Taxonomy" id="959"/>
    <lineage>
        <taxon>Bacteria</taxon>
        <taxon>Pseudomonadati</taxon>
        <taxon>Bdellovibrionota</taxon>
        <taxon>Bdellovibrionia</taxon>
        <taxon>Bdellovibrionales</taxon>
        <taxon>Pseudobdellovibrionaceae</taxon>
        <taxon>Bdellovibrio</taxon>
    </lineage>
</organism>
<dbReference type="PROSITE" id="PS50111">
    <property type="entry name" value="CHEMOTAXIS_TRANSDUC_2"/>
    <property type="match status" value="1"/>
</dbReference>
<feature type="transmembrane region" description="Helical" evidence="6">
    <location>
        <begin position="190"/>
        <end position="210"/>
    </location>
</feature>
<evidence type="ECO:0000256" key="3">
    <source>
        <dbReference type="PROSITE-ProRule" id="PRU00284"/>
    </source>
</evidence>
<keyword evidence="4" id="KW-0175">Coiled coil</keyword>
<dbReference type="InterPro" id="IPR024478">
    <property type="entry name" value="HlyB_4HB_MCP"/>
</dbReference>
<dbReference type="GO" id="GO:0006935">
    <property type="term" value="P:chemotaxis"/>
    <property type="evidence" value="ECO:0007669"/>
    <property type="project" value="InterPro"/>
</dbReference>
<keyword evidence="1" id="KW-0488">Methylation</keyword>
<dbReference type="Pfam" id="PF12729">
    <property type="entry name" value="4HB_MCP_1"/>
    <property type="match status" value="1"/>
</dbReference>
<dbReference type="InterPro" id="IPR051310">
    <property type="entry name" value="MCP_chemotaxis"/>
</dbReference>
<evidence type="ECO:0000313" key="9">
    <source>
        <dbReference type="Proteomes" id="UP000075320"/>
    </source>
</evidence>
<keyword evidence="6" id="KW-1133">Transmembrane helix</keyword>
<dbReference type="GO" id="GO:0005886">
    <property type="term" value="C:plasma membrane"/>
    <property type="evidence" value="ECO:0007669"/>
    <property type="project" value="TreeGrafter"/>
</dbReference>
<dbReference type="Proteomes" id="UP000075320">
    <property type="component" value="Unassembled WGS sequence"/>
</dbReference>
<feature type="compositionally biased region" description="Polar residues" evidence="5">
    <location>
        <begin position="504"/>
        <end position="514"/>
    </location>
</feature>
<feature type="coiled-coil region" evidence="4">
    <location>
        <begin position="399"/>
        <end position="447"/>
    </location>
</feature>
<reference evidence="8 9" key="1">
    <citation type="submission" date="2016-03" db="EMBL/GenBank/DDBJ databases">
        <authorList>
            <person name="Ploux O."/>
        </authorList>
    </citation>
    <scope>NUCLEOTIDE SEQUENCE [LARGE SCALE GENOMIC DNA]</scope>
    <source>
        <strain evidence="8 9">R0</strain>
    </source>
</reference>
<dbReference type="EMBL" id="LUKE01000005">
    <property type="protein sequence ID" value="KYG62363.1"/>
    <property type="molecule type" value="Genomic_DNA"/>
</dbReference>
<evidence type="ECO:0000256" key="1">
    <source>
        <dbReference type="ARBA" id="ARBA00022481"/>
    </source>
</evidence>
<dbReference type="GO" id="GO:0007165">
    <property type="term" value="P:signal transduction"/>
    <property type="evidence" value="ECO:0007669"/>
    <property type="project" value="UniProtKB-KW"/>
</dbReference>
<feature type="transmembrane region" description="Helical" evidence="6">
    <location>
        <begin position="6"/>
        <end position="29"/>
    </location>
</feature>
<evidence type="ECO:0000256" key="2">
    <source>
        <dbReference type="ARBA" id="ARBA00029447"/>
    </source>
</evidence>
<comment type="caution">
    <text evidence="8">The sequence shown here is derived from an EMBL/GenBank/DDBJ whole genome shotgun (WGS) entry which is preliminary data.</text>
</comment>
<evidence type="ECO:0000259" key="7">
    <source>
        <dbReference type="PROSITE" id="PS50111"/>
    </source>
</evidence>
<dbReference type="SUPFAM" id="SSF58104">
    <property type="entry name" value="Methyl-accepting chemotaxis protein (MCP) signaling domain"/>
    <property type="match status" value="1"/>
</dbReference>
<feature type="domain" description="Methyl-accepting transducer" evidence="7">
    <location>
        <begin position="227"/>
        <end position="456"/>
    </location>
</feature>
<gene>
    <name evidence="8" type="ORF">AZI86_16125</name>
</gene>
<dbReference type="CDD" id="cd11386">
    <property type="entry name" value="MCP_signal"/>
    <property type="match status" value="1"/>
</dbReference>
<sequence>MKNRSLNFKVGSIVLILIIGSIGIATMGLSKLHHMDDMVHEMLDESVTRTLLAKDVRSMIDAQAIKQRDVMLAESPEEIADAVKSIESRHVDILSKIQEFLKVPNTPEADLKEMQLIQNQYLEWYKVDHQIVAMISDGKSHEARVFSKQNSLPLRQKVDSELEEIVHHQNEALNADKQMADADYQEAKKWMLIFSGVSIFLGVVLAALILRALSKLLSEVILDLNGGSDQVTEASQQIAEASVQLSHASTEQASSLEETVAAIEELTGMVKINADHAQKASGLAAHAKNIAAQGDQKIHVLMSSMKDIASDSKKIEEIIAVIEGIAFQTNLLALNAAVEAARAGEQGKGFAVVAEAVRTLSQRTTAASKDISQLIRASVEKVSQGEGQAEESGKVLEEVMRAIEQVAALNVEMAAANAEQSQGISQISQAMNQLDQATQINAATSEETAASAEELSAQALQMRKVVQLLIRVVHGGSEKVLAGNSGPHPAKVFQFKPKKMSDFESPQSSGRHQA</sequence>
<dbReference type="GO" id="GO:0004888">
    <property type="term" value="F:transmembrane signaling receptor activity"/>
    <property type="evidence" value="ECO:0007669"/>
    <property type="project" value="InterPro"/>
</dbReference>
<dbReference type="Pfam" id="PF00015">
    <property type="entry name" value="MCPsignal"/>
    <property type="match status" value="1"/>
</dbReference>
<evidence type="ECO:0000256" key="4">
    <source>
        <dbReference type="SAM" id="Coils"/>
    </source>
</evidence>
<keyword evidence="6" id="KW-0812">Transmembrane</keyword>
<feature type="region of interest" description="Disordered" evidence="5">
    <location>
        <begin position="481"/>
        <end position="514"/>
    </location>
</feature>
<dbReference type="PANTHER" id="PTHR43531:SF14">
    <property type="entry name" value="METHYL-ACCEPTING CHEMOTAXIS PROTEIN I-RELATED"/>
    <property type="match status" value="1"/>
</dbReference>
<protein>
    <recommendedName>
        <fullName evidence="7">Methyl-accepting transducer domain-containing protein</fullName>
    </recommendedName>
</protein>
<accession>A0A150WGQ0</accession>
<dbReference type="PRINTS" id="PR00260">
    <property type="entry name" value="CHEMTRNSDUCR"/>
</dbReference>
<dbReference type="InterPro" id="IPR004089">
    <property type="entry name" value="MCPsignal_dom"/>
</dbReference>
<evidence type="ECO:0000313" key="8">
    <source>
        <dbReference type="EMBL" id="KYG62363.1"/>
    </source>
</evidence>